<dbReference type="InterPro" id="IPR023370">
    <property type="entry name" value="TrmO-like_N"/>
</dbReference>
<dbReference type="HOGENOM" id="CLU_013458_2_1_9"/>
<evidence type="ECO:0000313" key="5">
    <source>
        <dbReference type="Proteomes" id="UP000033163"/>
    </source>
</evidence>
<sequence length="158" mass="17831">MSNLEVHSIGKIRSNESGTFITLEKKFIPALQSLEGFSHINVLWWISDHDDEHSRSVLQTESPYKGSPEVMGIFATRSPMRPNPIALTAAEIIQIDFEKGIIQVAFMDAYDNTPVLDIKPYTPSLDRVETPGVPAWCSRWPKSTEESGSFNWAEVFNF</sequence>
<dbReference type="Gene3D" id="2.40.30.70">
    <property type="entry name" value="YaeB-like"/>
    <property type="match status" value="1"/>
</dbReference>
<name>A0A0E3WJ56_9BACL</name>
<dbReference type="KEGG" id="pri:PRIO_5816"/>
<dbReference type="PANTHER" id="PTHR12818:SF0">
    <property type="entry name" value="TRNA (ADENINE(37)-N6)-METHYLTRANSFERASE"/>
    <property type="match status" value="1"/>
</dbReference>
<reference evidence="5" key="1">
    <citation type="submission" date="2015-03" db="EMBL/GenBank/DDBJ databases">
        <authorList>
            <person name="Wibberg D."/>
        </authorList>
    </citation>
    <scope>NUCLEOTIDE SEQUENCE [LARGE SCALE GENOMIC DNA]</scope>
</reference>
<dbReference type="PATRIC" id="fig|1073571.4.peg.6245"/>
<dbReference type="PROSITE" id="PS51668">
    <property type="entry name" value="TSAA_2"/>
    <property type="match status" value="1"/>
</dbReference>
<evidence type="ECO:0000259" key="3">
    <source>
        <dbReference type="PROSITE" id="PS51668"/>
    </source>
</evidence>
<dbReference type="Proteomes" id="UP000033163">
    <property type="component" value="Chromosome I"/>
</dbReference>
<evidence type="ECO:0000256" key="2">
    <source>
        <dbReference type="ARBA" id="ARBA00033753"/>
    </source>
</evidence>
<organism evidence="4 5">
    <name type="scientific">Paenibacillus riograndensis SBR5</name>
    <dbReference type="NCBI Taxonomy" id="1073571"/>
    <lineage>
        <taxon>Bacteria</taxon>
        <taxon>Bacillati</taxon>
        <taxon>Bacillota</taxon>
        <taxon>Bacilli</taxon>
        <taxon>Bacillales</taxon>
        <taxon>Paenibacillaceae</taxon>
        <taxon>Paenibacillus</taxon>
        <taxon>Paenibacillus sonchi group</taxon>
    </lineage>
</organism>
<accession>A0A0E3WJ56</accession>
<evidence type="ECO:0000256" key="1">
    <source>
        <dbReference type="ARBA" id="ARBA00022691"/>
    </source>
</evidence>
<dbReference type="CDD" id="cd09281">
    <property type="entry name" value="UPF0066"/>
    <property type="match status" value="1"/>
</dbReference>
<dbReference type="PANTHER" id="PTHR12818">
    <property type="entry name" value="TRNA (ADENINE(37)-N6)-METHYLTRANSFERASE"/>
    <property type="match status" value="1"/>
</dbReference>
<dbReference type="EMBL" id="LN831776">
    <property type="protein sequence ID" value="CQR58203.1"/>
    <property type="molecule type" value="Genomic_DNA"/>
</dbReference>
<protein>
    <recommendedName>
        <fullName evidence="3">TsaA-like domain-containing protein</fullName>
    </recommendedName>
</protein>
<dbReference type="InterPro" id="IPR040372">
    <property type="entry name" value="YaeB-like"/>
</dbReference>
<dbReference type="InterPro" id="IPR036414">
    <property type="entry name" value="YaeB_N_sf"/>
</dbReference>
<evidence type="ECO:0000313" key="4">
    <source>
        <dbReference type="EMBL" id="CQR58203.1"/>
    </source>
</evidence>
<dbReference type="RefSeq" id="WP_020429580.1">
    <property type="nucleotide sequence ID" value="NZ_AGBD01000885.1"/>
</dbReference>
<dbReference type="InterPro" id="IPR036413">
    <property type="entry name" value="YaeB-like_sf"/>
</dbReference>
<feature type="domain" description="TsaA-like" evidence="3">
    <location>
        <begin position="6"/>
        <end position="130"/>
    </location>
</feature>
<dbReference type="Pfam" id="PF01980">
    <property type="entry name" value="TrmO_N"/>
    <property type="match status" value="1"/>
</dbReference>
<keyword evidence="1" id="KW-0949">S-adenosyl-L-methionine</keyword>
<dbReference type="SUPFAM" id="SSF118196">
    <property type="entry name" value="YaeB-like"/>
    <property type="match status" value="1"/>
</dbReference>
<comment type="similarity">
    <text evidence="2">Belongs to the tRNA methyltransferase O family.</text>
</comment>
<dbReference type="STRING" id="483937.AMQ84_17625"/>
<proteinExistence type="inferred from homology"/>
<gene>
    <name evidence="4" type="ORF">PRIO_5816</name>
</gene>
<dbReference type="AlphaFoldDB" id="A0A0E3WJ56"/>